<keyword evidence="5" id="KW-0677">Repeat</keyword>
<dbReference type="CDD" id="cd22584">
    <property type="entry name" value="Rcat_RBR_unk"/>
    <property type="match status" value="1"/>
</dbReference>
<gene>
    <name evidence="11 13" type="ORF">BDZ99DRAFT_439618</name>
</gene>
<dbReference type="EMBL" id="MU003697">
    <property type="protein sequence ID" value="KAF2812467.1"/>
    <property type="molecule type" value="Genomic_DNA"/>
</dbReference>
<name>A0A6A6YX33_9PEZI</name>
<evidence type="ECO:0000256" key="3">
    <source>
        <dbReference type="ARBA" id="ARBA00022679"/>
    </source>
</evidence>
<dbReference type="InterPro" id="IPR002867">
    <property type="entry name" value="IBR_dom"/>
</dbReference>
<dbReference type="Pfam" id="PF01485">
    <property type="entry name" value="IBR"/>
    <property type="match status" value="2"/>
</dbReference>
<evidence type="ECO:0000256" key="5">
    <source>
        <dbReference type="ARBA" id="ARBA00022737"/>
    </source>
</evidence>
<dbReference type="SMART" id="SM00647">
    <property type="entry name" value="IBR"/>
    <property type="match status" value="2"/>
</dbReference>
<evidence type="ECO:0000313" key="13">
    <source>
        <dbReference type="RefSeq" id="XP_033579431.1"/>
    </source>
</evidence>
<sequence length="436" mass="49773">MSAALATTQPAHPAHLDDEIMALALQLEEIDIHSKGQKGKHKACSPPDIDVAFSAFQAELQQAIGLLEDLKCAHSIALAVDTDSQLIREIAQEEAQGERDRRLALQLSGQNPDLALDAPPPYEEGSQEDDAGPSMTYAERQRTVLEKLPLRSRDKWLQCIACIDKFPPHEIVHAPCGTIYCTDCMKTLFMKSAKDQSLYPPSCHRQEIPLTLIAWKMSSEELAQFNTAAIEFSTLDRTYCSNLPCGKFISPDHIVAGRATCEHCGEETCAYCKHGSHTGDCPEDRELQATLELAEGMRWRRCYNCRNMLELRSGCYHMTCLCKAEFCYVCGVEWKNCSCDRWDEDNLEEQAEHRVARDVGWMPLPPQERQQRVRAMRQELLETHECDHPGRFEKIQHGGRRGFQCEMCDTRHWKFILQCRRCHIQLCQECRCNRVR</sequence>
<dbReference type="GeneID" id="54458559"/>
<reference evidence="13" key="2">
    <citation type="submission" date="2020-04" db="EMBL/GenBank/DDBJ databases">
        <authorList>
            <consortium name="NCBI Genome Project"/>
        </authorList>
    </citation>
    <scope>NUCLEOTIDE SEQUENCE</scope>
    <source>
        <strain evidence="13">CBS 304.34</strain>
    </source>
</reference>
<dbReference type="OrthoDB" id="10009520at2759"/>
<organism evidence="11">
    <name type="scientific">Mytilinidion resinicola</name>
    <dbReference type="NCBI Taxonomy" id="574789"/>
    <lineage>
        <taxon>Eukaryota</taxon>
        <taxon>Fungi</taxon>
        <taxon>Dikarya</taxon>
        <taxon>Ascomycota</taxon>
        <taxon>Pezizomycotina</taxon>
        <taxon>Dothideomycetes</taxon>
        <taxon>Pleosporomycetidae</taxon>
        <taxon>Mytilinidiales</taxon>
        <taxon>Mytilinidiaceae</taxon>
        <taxon>Mytilinidion</taxon>
    </lineage>
</organism>
<keyword evidence="4" id="KW-0479">Metal-binding</keyword>
<dbReference type="GO" id="GO:0008270">
    <property type="term" value="F:zinc ion binding"/>
    <property type="evidence" value="ECO:0007669"/>
    <property type="project" value="UniProtKB-KW"/>
</dbReference>
<dbReference type="RefSeq" id="XP_033579431.1">
    <property type="nucleotide sequence ID" value="XM_033717666.1"/>
</dbReference>
<dbReference type="GO" id="GO:0016567">
    <property type="term" value="P:protein ubiquitination"/>
    <property type="evidence" value="ECO:0007669"/>
    <property type="project" value="InterPro"/>
</dbReference>
<comment type="catalytic activity">
    <reaction evidence="1">
        <text>[E2 ubiquitin-conjugating enzyme]-S-ubiquitinyl-L-cysteine + [acceptor protein]-L-lysine = [E2 ubiquitin-conjugating enzyme]-L-cysteine + [acceptor protein]-N(6)-ubiquitinyl-L-lysine.</text>
        <dbReference type="EC" id="2.3.2.31"/>
    </reaction>
</comment>
<reference evidence="13" key="3">
    <citation type="submission" date="2025-04" db="UniProtKB">
        <authorList>
            <consortium name="RefSeq"/>
        </authorList>
    </citation>
    <scope>IDENTIFICATION</scope>
    <source>
        <strain evidence="13">CBS 304.34</strain>
    </source>
</reference>
<protein>
    <recommendedName>
        <fullName evidence="2">RBR-type E3 ubiquitin transferase</fullName>
        <ecNumber evidence="2">2.3.2.31</ecNumber>
    </recommendedName>
</protein>
<dbReference type="InterPro" id="IPR044066">
    <property type="entry name" value="TRIAD_supradom"/>
</dbReference>
<evidence type="ECO:0000256" key="2">
    <source>
        <dbReference type="ARBA" id="ARBA00012251"/>
    </source>
</evidence>
<evidence type="ECO:0000256" key="7">
    <source>
        <dbReference type="ARBA" id="ARBA00022786"/>
    </source>
</evidence>
<accession>A0A6A6YX33</accession>
<dbReference type="Proteomes" id="UP000504636">
    <property type="component" value="Unplaced"/>
</dbReference>
<dbReference type="PANTHER" id="PTHR11685">
    <property type="entry name" value="RBR FAMILY RING FINGER AND IBR DOMAIN-CONTAINING"/>
    <property type="match status" value="1"/>
</dbReference>
<proteinExistence type="predicted"/>
<dbReference type="InterPro" id="IPR031127">
    <property type="entry name" value="E3_UB_ligase_RBR"/>
</dbReference>
<dbReference type="SUPFAM" id="SSF57850">
    <property type="entry name" value="RING/U-box"/>
    <property type="match status" value="2"/>
</dbReference>
<dbReference type="CDD" id="cd20335">
    <property type="entry name" value="BRcat_RBR"/>
    <property type="match status" value="1"/>
</dbReference>
<keyword evidence="3" id="KW-0808">Transferase</keyword>
<keyword evidence="6" id="KW-0863">Zinc-finger</keyword>
<dbReference type="PROSITE" id="PS51873">
    <property type="entry name" value="TRIAD"/>
    <property type="match status" value="1"/>
</dbReference>
<keyword evidence="7" id="KW-0833">Ubl conjugation pathway</keyword>
<evidence type="ECO:0000259" key="10">
    <source>
        <dbReference type="PROSITE" id="PS51873"/>
    </source>
</evidence>
<evidence type="ECO:0000313" key="11">
    <source>
        <dbReference type="EMBL" id="KAF2812467.1"/>
    </source>
</evidence>
<keyword evidence="12" id="KW-1185">Reference proteome</keyword>
<evidence type="ECO:0000313" key="12">
    <source>
        <dbReference type="Proteomes" id="UP000504636"/>
    </source>
</evidence>
<feature type="domain" description="RING-type" evidence="10">
    <location>
        <begin position="155"/>
        <end position="343"/>
    </location>
</feature>
<evidence type="ECO:0000256" key="8">
    <source>
        <dbReference type="ARBA" id="ARBA00022833"/>
    </source>
</evidence>
<dbReference type="GO" id="GO:0061630">
    <property type="term" value="F:ubiquitin protein ligase activity"/>
    <property type="evidence" value="ECO:0007669"/>
    <property type="project" value="UniProtKB-EC"/>
</dbReference>
<dbReference type="EC" id="2.3.2.31" evidence="2"/>
<evidence type="ECO:0000256" key="6">
    <source>
        <dbReference type="ARBA" id="ARBA00022771"/>
    </source>
</evidence>
<dbReference type="AlphaFoldDB" id="A0A6A6YX33"/>
<feature type="region of interest" description="Disordered" evidence="9">
    <location>
        <begin position="109"/>
        <end position="134"/>
    </location>
</feature>
<evidence type="ECO:0000256" key="1">
    <source>
        <dbReference type="ARBA" id="ARBA00001798"/>
    </source>
</evidence>
<keyword evidence="8" id="KW-0862">Zinc</keyword>
<dbReference type="Gene3D" id="1.20.120.1750">
    <property type="match status" value="1"/>
</dbReference>
<evidence type="ECO:0000256" key="9">
    <source>
        <dbReference type="SAM" id="MobiDB-lite"/>
    </source>
</evidence>
<reference evidence="11 13" key="1">
    <citation type="journal article" date="2020" name="Stud. Mycol.">
        <title>101 Dothideomycetes genomes: a test case for predicting lifestyles and emergence of pathogens.</title>
        <authorList>
            <person name="Haridas S."/>
            <person name="Albert R."/>
            <person name="Binder M."/>
            <person name="Bloem J."/>
            <person name="Labutti K."/>
            <person name="Salamov A."/>
            <person name="Andreopoulos B."/>
            <person name="Baker S."/>
            <person name="Barry K."/>
            <person name="Bills G."/>
            <person name="Bluhm B."/>
            <person name="Cannon C."/>
            <person name="Castanera R."/>
            <person name="Culley D."/>
            <person name="Daum C."/>
            <person name="Ezra D."/>
            <person name="Gonzalez J."/>
            <person name="Henrissat B."/>
            <person name="Kuo A."/>
            <person name="Liang C."/>
            <person name="Lipzen A."/>
            <person name="Lutzoni F."/>
            <person name="Magnuson J."/>
            <person name="Mondo S."/>
            <person name="Nolan M."/>
            <person name="Ohm R."/>
            <person name="Pangilinan J."/>
            <person name="Park H.-J."/>
            <person name="Ramirez L."/>
            <person name="Alfaro M."/>
            <person name="Sun H."/>
            <person name="Tritt A."/>
            <person name="Yoshinaga Y."/>
            <person name="Zwiers L.-H."/>
            <person name="Turgeon B."/>
            <person name="Goodwin S."/>
            <person name="Spatafora J."/>
            <person name="Crous P."/>
            <person name="Grigoriev I."/>
        </authorList>
    </citation>
    <scope>NUCLEOTIDE SEQUENCE</scope>
    <source>
        <strain evidence="11 13">CBS 304.34</strain>
    </source>
</reference>
<evidence type="ECO:0000256" key="4">
    <source>
        <dbReference type="ARBA" id="ARBA00022723"/>
    </source>
</evidence>